<protein>
    <submittedName>
        <fullName evidence="5">LPXTG cell wall anchor domain-containing protein</fullName>
    </submittedName>
</protein>
<dbReference type="OrthoDB" id="67135at2"/>
<feature type="transmembrane region" description="Helical" evidence="3">
    <location>
        <begin position="33"/>
        <end position="51"/>
    </location>
</feature>
<reference evidence="6" key="1">
    <citation type="submission" date="2018-11" db="EMBL/GenBank/DDBJ databases">
        <title>Complete genome sequence of Paenibacillus sp. ML311-T8.</title>
        <authorList>
            <person name="Nam Y.-D."/>
            <person name="Kang J."/>
            <person name="Chung W.-H."/>
            <person name="Park Y.S."/>
        </authorList>
    </citation>
    <scope>NUCLEOTIDE SEQUENCE [LARGE SCALE GENOMIC DNA]</scope>
    <source>
        <strain evidence="6">ML311-T8</strain>
    </source>
</reference>
<keyword evidence="6" id="KW-1185">Reference proteome</keyword>
<evidence type="ECO:0000256" key="2">
    <source>
        <dbReference type="ARBA" id="ARBA00007362"/>
    </source>
</evidence>
<sequence>MVQKGSPEFATMVTYFIPASAIIWGSTLLNEQIHWSLLIGLAFILGGIFLARKKRLQQAAATLNEA</sequence>
<organism evidence="5 6">
    <name type="scientific">Paenibacillus psychroresistens</name>
    <dbReference type="NCBI Taxonomy" id="1778678"/>
    <lineage>
        <taxon>Bacteria</taxon>
        <taxon>Bacillati</taxon>
        <taxon>Bacillota</taxon>
        <taxon>Bacilli</taxon>
        <taxon>Bacillales</taxon>
        <taxon>Paenibacillaceae</taxon>
        <taxon>Paenibacillus</taxon>
    </lineage>
</organism>
<evidence type="ECO:0000256" key="1">
    <source>
        <dbReference type="ARBA" id="ARBA00004127"/>
    </source>
</evidence>
<keyword evidence="3" id="KW-0472">Membrane</keyword>
<keyword evidence="3" id="KW-1133">Transmembrane helix</keyword>
<dbReference type="InterPro" id="IPR000620">
    <property type="entry name" value="EamA_dom"/>
</dbReference>
<dbReference type="InterPro" id="IPR037185">
    <property type="entry name" value="EmrE-like"/>
</dbReference>
<dbReference type="AlphaFoldDB" id="A0A6B8S055"/>
<dbReference type="EMBL" id="CP034235">
    <property type="protein sequence ID" value="QGR00349.1"/>
    <property type="molecule type" value="Genomic_DNA"/>
</dbReference>
<name>A0A6B8S055_9BACL</name>
<dbReference type="SUPFAM" id="SSF103481">
    <property type="entry name" value="Multidrug resistance efflux transporter EmrE"/>
    <property type="match status" value="1"/>
</dbReference>
<accession>A0A6B8S055</accession>
<feature type="transmembrane region" description="Helical" evidence="3">
    <location>
        <begin position="9"/>
        <end position="27"/>
    </location>
</feature>
<gene>
    <name evidence="5" type="ORF">EHS13_32850</name>
</gene>
<dbReference type="Pfam" id="PF00892">
    <property type="entry name" value="EamA"/>
    <property type="match status" value="1"/>
</dbReference>
<evidence type="ECO:0000313" key="6">
    <source>
        <dbReference type="Proteomes" id="UP000426246"/>
    </source>
</evidence>
<proteinExistence type="inferred from homology"/>
<evidence type="ECO:0000313" key="5">
    <source>
        <dbReference type="EMBL" id="QGR00349.1"/>
    </source>
</evidence>
<dbReference type="KEGG" id="ppsc:EHS13_32850"/>
<dbReference type="NCBIfam" id="TIGR01167">
    <property type="entry name" value="LPXTG_anchor"/>
    <property type="match status" value="1"/>
</dbReference>
<comment type="similarity">
    <text evidence="2">Belongs to the EamA transporter family.</text>
</comment>
<keyword evidence="3" id="KW-0812">Transmembrane</keyword>
<evidence type="ECO:0000256" key="3">
    <source>
        <dbReference type="SAM" id="Phobius"/>
    </source>
</evidence>
<evidence type="ECO:0000259" key="4">
    <source>
        <dbReference type="Pfam" id="PF00892"/>
    </source>
</evidence>
<feature type="domain" description="EamA" evidence="4">
    <location>
        <begin position="2"/>
        <end position="50"/>
    </location>
</feature>
<dbReference type="GO" id="GO:0016020">
    <property type="term" value="C:membrane"/>
    <property type="evidence" value="ECO:0007669"/>
    <property type="project" value="InterPro"/>
</dbReference>
<dbReference type="Proteomes" id="UP000426246">
    <property type="component" value="Chromosome"/>
</dbReference>
<comment type="subcellular location">
    <subcellularLocation>
        <location evidence="1">Endomembrane system</location>
        <topology evidence="1">Multi-pass membrane protein</topology>
    </subcellularLocation>
</comment>